<comment type="caution">
    <text evidence="1">The sequence shown here is derived from an EMBL/GenBank/DDBJ whole genome shotgun (WGS) entry which is preliminary data.</text>
</comment>
<proteinExistence type="predicted"/>
<evidence type="ECO:0000313" key="1">
    <source>
        <dbReference type="EMBL" id="GAI23912.1"/>
    </source>
</evidence>
<sequence>MYYDSAFYQVNYNKLRIDLKSTAVKNIEFGANAIYLLYFGKKDWDIRDFLPEHV</sequence>
<reference evidence="1" key="1">
    <citation type="journal article" date="2014" name="Front. Microbiol.">
        <title>High frequency of phylogenetically diverse reductive dehalogenase-homologous genes in deep subseafloor sedimentary metagenomes.</title>
        <authorList>
            <person name="Kawai M."/>
            <person name="Futagami T."/>
            <person name="Toyoda A."/>
            <person name="Takaki Y."/>
            <person name="Nishi S."/>
            <person name="Hori S."/>
            <person name="Arai W."/>
            <person name="Tsubouchi T."/>
            <person name="Morono Y."/>
            <person name="Uchiyama I."/>
            <person name="Ito T."/>
            <person name="Fujiyama A."/>
            <person name="Inagaki F."/>
            <person name="Takami H."/>
        </authorList>
    </citation>
    <scope>NUCLEOTIDE SEQUENCE</scope>
    <source>
        <strain evidence="1">Expedition CK06-06</strain>
    </source>
</reference>
<protein>
    <submittedName>
        <fullName evidence="1">Uncharacterized protein</fullName>
    </submittedName>
</protein>
<gene>
    <name evidence="1" type="ORF">S06H3_24399</name>
</gene>
<feature type="non-terminal residue" evidence="1">
    <location>
        <position position="54"/>
    </location>
</feature>
<name>X1LWZ3_9ZZZZ</name>
<dbReference type="AlphaFoldDB" id="X1LWZ3"/>
<accession>X1LWZ3</accession>
<dbReference type="EMBL" id="BARV01013561">
    <property type="protein sequence ID" value="GAI23912.1"/>
    <property type="molecule type" value="Genomic_DNA"/>
</dbReference>
<organism evidence="1">
    <name type="scientific">marine sediment metagenome</name>
    <dbReference type="NCBI Taxonomy" id="412755"/>
    <lineage>
        <taxon>unclassified sequences</taxon>
        <taxon>metagenomes</taxon>
        <taxon>ecological metagenomes</taxon>
    </lineage>
</organism>